<organism evidence="2 3">
    <name type="scientific">Streptomyces antnestii</name>
    <dbReference type="NCBI Taxonomy" id="2494256"/>
    <lineage>
        <taxon>Bacteria</taxon>
        <taxon>Bacillati</taxon>
        <taxon>Actinomycetota</taxon>
        <taxon>Actinomycetes</taxon>
        <taxon>Kitasatosporales</taxon>
        <taxon>Streptomycetaceae</taxon>
        <taxon>Streptomyces</taxon>
    </lineage>
</organism>
<reference evidence="2 3" key="1">
    <citation type="submission" date="2019-01" db="EMBL/GenBank/DDBJ databases">
        <title>Genome sequences of Streptomyces and Rhizobium isolates collected from root and soil.</title>
        <authorList>
            <person name="Chhettri S."/>
            <person name="Sevigny J.L."/>
            <person name="Sen A."/>
            <person name="Ennis N."/>
            <person name="Tisa L."/>
        </authorList>
    </citation>
    <scope>NUCLEOTIDE SEQUENCE [LARGE SCALE GENOMIC DNA]</scope>
    <source>
        <strain evidence="2 3">San01</strain>
    </source>
</reference>
<keyword evidence="1" id="KW-0812">Transmembrane</keyword>
<evidence type="ECO:0000313" key="2">
    <source>
        <dbReference type="EMBL" id="RVU22529.1"/>
    </source>
</evidence>
<proteinExistence type="predicted"/>
<protein>
    <submittedName>
        <fullName evidence="2">Uncharacterized protein</fullName>
    </submittedName>
</protein>
<keyword evidence="3" id="KW-1185">Reference proteome</keyword>
<name>A0A3S2XTC2_9ACTN</name>
<evidence type="ECO:0000313" key="3">
    <source>
        <dbReference type="Proteomes" id="UP000283128"/>
    </source>
</evidence>
<comment type="caution">
    <text evidence="2">The sequence shown here is derived from an EMBL/GenBank/DDBJ whole genome shotgun (WGS) entry which is preliminary data.</text>
</comment>
<dbReference type="OrthoDB" id="4228560at2"/>
<sequence length="128" mass="14042">MRDDRTYRNDLERRFLAGALKTRTRGFWLLVAAALMWLFLLARLLLPPGIFLASGGHGGSGCDGPLLFETVRGSYDGRVYDSCVLDAWPPLFAVLALSVPIGLVGAVFYVRGVITANLSHYVRSMTGH</sequence>
<dbReference type="Proteomes" id="UP000283128">
    <property type="component" value="Unassembled WGS sequence"/>
</dbReference>
<accession>A0A3S2XTC2</accession>
<feature type="transmembrane region" description="Helical" evidence="1">
    <location>
        <begin position="87"/>
        <end position="110"/>
    </location>
</feature>
<dbReference type="RefSeq" id="WP_127829897.1">
    <property type="nucleotide sequence ID" value="NZ_RZYA01000010.1"/>
</dbReference>
<keyword evidence="1" id="KW-1133">Transmembrane helix</keyword>
<evidence type="ECO:0000256" key="1">
    <source>
        <dbReference type="SAM" id="Phobius"/>
    </source>
</evidence>
<gene>
    <name evidence="2" type="ORF">EOT10_21435</name>
</gene>
<dbReference type="AlphaFoldDB" id="A0A3S2XTC2"/>
<keyword evidence="1" id="KW-0472">Membrane</keyword>
<dbReference type="EMBL" id="RZYA01000010">
    <property type="protein sequence ID" value="RVU22529.1"/>
    <property type="molecule type" value="Genomic_DNA"/>
</dbReference>
<feature type="transmembrane region" description="Helical" evidence="1">
    <location>
        <begin position="27"/>
        <end position="46"/>
    </location>
</feature>